<dbReference type="PANTHER" id="PTHR34427">
    <property type="entry name" value="DUF4283 DOMAIN PROTEIN"/>
    <property type="match status" value="1"/>
</dbReference>
<dbReference type="PANTHER" id="PTHR34427:SF5">
    <property type="entry name" value="DUF4283 DOMAIN-CONTAINING PROTEIN"/>
    <property type="match status" value="1"/>
</dbReference>
<dbReference type="Gene3D" id="3.30.70.330">
    <property type="match status" value="1"/>
</dbReference>
<feature type="region of interest" description="Disordered" evidence="2">
    <location>
        <begin position="36"/>
        <end position="130"/>
    </location>
</feature>
<keyword evidence="5" id="KW-1185">Reference proteome</keyword>
<dbReference type="Pfam" id="PF00076">
    <property type="entry name" value="RRM_1"/>
    <property type="match status" value="1"/>
</dbReference>
<sequence>MFPSLPTSPGLPGDIPTNHHRTHRPLLSVDGLHSRTKSHLPLNQSPMSPNLPPATLKTVHSRPTPQARSRSSPPPIFRQTINHEYPPLNRTPSSQPALLPLLHPSLKLPTPRPNSPTPAPTSNLSKPQHFSKWNRKRIQNIIEYQSATSLYVNNLPSRWTAIDFHHILSKFGDIIDTYIPTKYAKNGRRFGFVRFIACKDVQRLISSINRLKFDSGFLQASMAQGRSPPSTSKTLKPLSQPSPPLPSNHTPYADIIKPSPPFPNTTNPPVDKGSISISTLPTETEWLSRSAFGILSEPFDNIYISKIFRDHGHLDVFFSELGGDSILIQFPSITAMENFIAANHSWVSSVFDLLRPWKKNDSASNRKVWIRAKGIPLQAWSHGFFHSLVSRFGSLISIAPVTENKSKLDFAYLYVITTVQRPLSWNFSVLIDGSMSTVLIDETSQPPPSQDHALFSSTPCKTPIPNKKSSSHPTPPMQPTSRNNQANHSTAEPSSFRQQNSDPFNLMAIIENVNQPDTPMACIYSHTP</sequence>
<dbReference type="OrthoDB" id="861279at2759"/>
<feature type="domain" description="RRM" evidence="3">
    <location>
        <begin position="148"/>
        <end position="225"/>
    </location>
</feature>
<evidence type="ECO:0000256" key="1">
    <source>
        <dbReference type="PROSITE-ProRule" id="PRU00176"/>
    </source>
</evidence>
<dbReference type="InterPro" id="IPR000504">
    <property type="entry name" value="RRM_dom"/>
</dbReference>
<dbReference type="InterPro" id="IPR012677">
    <property type="entry name" value="Nucleotide-bd_a/b_plait_sf"/>
</dbReference>
<gene>
    <name evidence="4" type="ORF">Tsubulata_027004</name>
</gene>
<dbReference type="AlphaFoldDB" id="A0A9Q0GE32"/>
<keyword evidence="1" id="KW-0694">RNA-binding</keyword>
<proteinExistence type="predicted"/>
<feature type="region of interest" description="Disordered" evidence="2">
    <location>
        <begin position="441"/>
        <end position="500"/>
    </location>
</feature>
<reference evidence="4" key="1">
    <citation type="submission" date="2022-02" db="EMBL/GenBank/DDBJ databases">
        <authorList>
            <person name="Henning P.M."/>
            <person name="McCubbin A.G."/>
            <person name="Shore J.S."/>
        </authorList>
    </citation>
    <scope>NUCLEOTIDE SEQUENCE</scope>
    <source>
        <strain evidence="4">F60SS</strain>
        <tissue evidence="4">Leaves</tissue>
    </source>
</reference>
<feature type="compositionally biased region" description="Low complexity" evidence="2">
    <location>
        <begin position="92"/>
        <end position="109"/>
    </location>
</feature>
<name>A0A9Q0GE32_9ROSI</name>
<feature type="compositionally biased region" description="Polar residues" evidence="2">
    <location>
        <begin position="222"/>
        <end position="234"/>
    </location>
</feature>
<dbReference type="Proteomes" id="UP001141552">
    <property type="component" value="Unassembled WGS sequence"/>
</dbReference>
<dbReference type="PROSITE" id="PS50102">
    <property type="entry name" value="RRM"/>
    <property type="match status" value="1"/>
</dbReference>
<dbReference type="SMART" id="SM00360">
    <property type="entry name" value="RRM"/>
    <property type="match status" value="1"/>
</dbReference>
<dbReference type="EMBL" id="JAKUCV010000884">
    <property type="protein sequence ID" value="KAJ4848524.1"/>
    <property type="molecule type" value="Genomic_DNA"/>
</dbReference>
<feature type="compositionally biased region" description="Pro residues" evidence="2">
    <location>
        <begin position="110"/>
        <end position="119"/>
    </location>
</feature>
<evidence type="ECO:0000313" key="4">
    <source>
        <dbReference type="EMBL" id="KAJ4848524.1"/>
    </source>
</evidence>
<feature type="compositionally biased region" description="Polar residues" evidence="2">
    <location>
        <begin position="61"/>
        <end position="71"/>
    </location>
</feature>
<dbReference type="GO" id="GO:0003723">
    <property type="term" value="F:RNA binding"/>
    <property type="evidence" value="ECO:0007669"/>
    <property type="project" value="UniProtKB-UniRule"/>
</dbReference>
<accession>A0A9Q0GE32</accession>
<reference evidence="4" key="2">
    <citation type="journal article" date="2023" name="Plants (Basel)">
        <title>Annotation of the Turnera subulata (Passifloraceae) Draft Genome Reveals the S-Locus Evolved after the Divergence of Turneroideae from Passifloroideae in a Stepwise Manner.</title>
        <authorList>
            <person name="Henning P.M."/>
            <person name="Roalson E.H."/>
            <person name="Mir W."/>
            <person name="McCubbin A.G."/>
            <person name="Shore J.S."/>
        </authorList>
    </citation>
    <scope>NUCLEOTIDE SEQUENCE</scope>
    <source>
        <strain evidence="4">F60SS</strain>
    </source>
</reference>
<organism evidence="4 5">
    <name type="scientific">Turnera subulata</name>
    <dbReference type="NCBI Taxonomy" id="218843"/>
    <lineage>
        <taxon>Eukaryota</taxon>
        <taxon>Viridiplantae</taxon>
        <taxon>Streptophyta</taxon>
        <taxon>Embryophyta</taxon>
        <taxon>Tracheophyta</taxon>
        <taxon>Spermatophyta</taxon>
        <taxon>Magnoliopsida</taxon>
        <taxon>eudicotyledons</taxon>
        <taxon>Gunneridae</taxon>
        <taxon>Pentapetalae</taxon>
        <taxon>rosids</taxon>
        <taxon>fabids</taxon>
        <taxon>Malpighiales</taxon>
        <taxon>Passifloraceae</taxon>
        <taxon>Turnera</taxon>
    </lineage>
</organism>
<feature type="region of interest" description="Disordered" evidence="2">
    <location>
        <begin position="1"/>
        <end position="22"/>
    </location>
</feature>
<protein>
    <recommendedName>
        <fullName evidence="3">RRM domain-containing protein</fullName>
    </recommendedName>
</protein>
<evidence type="ECO:0000256" key="2">
    <source>
        <dbReference type="SAM" id="MobiDB-lite"/>
    </source>
</evidence>
<dbReference type="InterPro" id="IPR035979">
    <property type="entry name" value="RBD_domain_sf"/>
</dbReference>
<dbReference type="CDD" id="cd00590">
    <property type="entry name" value="RRM_SF"/>
    <property type="match status" value="1"/>
</dbReference>
<feature type="region of interest" description="Disordered" evidence="2">
    <location>
        <begin position="222"/>
        <end position="250"/>
    </location>
</feature>
<evidence type="ECO:0000259" key="3">
    <source>
        <dbReference type="PROSITE" id="PS50102"/>
    </source>
</evidence>
<feature type="compositionally biased region" description="Polar residues" evidence="2">
    <location>
        <begin position="479"/>
        <end position="500"/>
    </location>
</feature>
<evidence type="ECO:0000313" key="5">
    <source>
        <dbReference type="Proteomes" id="UP001141552"/>
    </source>
</evidence>
<comment type="caution">
    <text evidence="4">The sequence shown here is derived from an EMBL/GenBank/DDBJ whole genome shotgun (WGS) entry which is preliminary data.</text>
</comment>
<dbReference type="SUPFAM" id="SSF54928">
    <property type="entry name" value="RNA-binding domain, RBD"/>
    <property type="match status" value="1"/>
</dbReference>